<protein>
    <submittedName>
        <fullName evidence="1">Uncharacterized protein</fullName>
    </submittedName>
</protein>
<gene>
    <name evidence="1" type="ORF">SAMN04488514_106117</name>
</gene>
<accession>A0A1G9RF91</accession>
<organism evidence="1 2">
    <name type="scientific">Kriegella aquimaris</name>
    <dbReference type="NCBI Taxonomy" id="192904"/>
    <lineage>
        <taxon>Bacteria</taxon>
        <taxon>Pseudomonadati</taxon>
        <taxon>Bacteroidota</taxon>
        <taxon>Flavobacteriia</taxon>
        <taxon>Flavobacteriales</taxon>
        <taxon>Flavobacteriaceae</taxon>
        <taxon>Kriegella</taxon>
    </lineage>
</organism>
<dbReference type="EMBL" id="FNGV01000006">
    <property type="protein sequence ID" value="SDM21896.1"/>
    <property type="molecule type" value="Genomic_DNA"/>
</dbReference>
<dbReference type="STRING" id="192904.SAMN04488514_106117"/>
<reference evidence="1 2" key="1">
    <citation type="submission" date="2016-10" db="EMBL/GenBank/DDBJ databases">
        <authorList>
            <person name="de Groot N.N."/>
        </authorList>
    </citation>
    <scope>NUCLEOTIDE SEQUENCE [LARGE SCALE GENOMIC DNA]</scope>
    <source>
        <strain evidence="1 2">DSM 19886</strain>
    </source>
</reference>
<name>A0A1G9RF91_9FLAO</name>
<evidence type="ECO:0000313" key="2">
    <source>
        <dbReference type="Proteomes" id="UP000199440"/>
    </source>
</evidence>
<dbReference type="Proteomes" id="UP000199440">
    <property type="component" value="Unassembled WGS sequence"/>
</dbReference>
<dbReference type="AlphaFoldDB" id="A0A1G9RF91"/>
<proteinExistence type="predicted"/>
<keyword evidence="2" id="KW-1185">Reference proteome</keyword>
<sequence length="48" mass="5841">MKTCLKLRLSNVKVWHPLHLCRWSHEEKLLMPKRYPDETSEAHEKKVN</sequence>
<evidence type="ECO:0000313" key="1">
    <source>
        <dbReference type="EMBL" id="SDM21896.1"/>
    </source>
</evidence>